<accession>A0A5C4N9F5</accession>
<dbReference type="OrthoDB" id="7206663at2"/>
<dbReference type="Pfam" id="PF01381">
    <property type="entry name" value="HTH_3"/>
    <property type="match status" value="1"/>
</dbReference>
<dbReference type="EMBL" id="VDFV01000013">
    <property type="protein sequence ID" value="TNC71471.1"/>
    <property type="molecule type" value="Genomic_DNA"/>
</dbReference>
<keyword evidence="3" id="KW-1185">Reference proteome</keyword>
<sequence length="86" mass="9181">MQEVNLTGQQIRAARSALGWSVRELAEKTGVGSATIVRYETYDGSPASRKGHLETIRVTLEAAGIEFIGTPDDGPGIRIRKPSGKG</sequence>
<reference evidence="2 3" key="1">
    <citation type="submission" date="2019-06" db="EMBL/GenBank/DDBJ databases">
        <authorList>
            <person name="Jiang L."/>
        </authorList>
    </citation>
    <scope>NUCLEOTIDE SEQUENCE [LARGE SCALE GENOMIC DNA]</scope>
    <source>
        <strain evidence="2 3">YIM 48858</strain>
    </source>
</reference>
<dbReference type="InterPro" id="IPR001387">
    <property type="entry name" value="Cro/C1-type_HTH"/>
</dbReference>
<dbReference type="CDD" id="cd00093">
    <property type="entry name" value="HTH_XRE"/>
    <property type="match status" value="1"/>
</dbReference>
<evidence type="ECO:0000313" key="3">
    <source>
        <dbReference type="Proteomes" id="UP000305709"/>
    </source>
</evidence>
<comment type="caution">
    <text evidence="2">The sequence shown here is derived from an EMBL/GenBank/DDBJ whole genome shotgun (WGS) entry which is preliminary data.</text>
</comment>
<dbReference type="PROSITE" id="PS50943">
    <property type="entry name" value="HTH_CROC1"/>
    <property type="match status" value="1"/>
</dbReference>
<feature type="domain" description="HTH cro/C1-type" evidence="1">
    <location>
        <begin position="11"/>
        <end position="41"/>
    </location>
</feature>
<gene>
    <name evidence="2" type="ORF">FHG71_10985</name>
</gene>
<dbReference type="InterPro" id="IPR010982">
    <property type="entry name" value="Lambda_DNA-bd_dom_sf"/>
</dbReference>
<organism evidence="2 3">
    <name type="scientific">Rubellimicrobium roseum</name>
    <dbReference type="NCBI Taxonomy" id="687525"/>
    <lineage>
        <taxon>Bacteria</taxon>
        <taxon>Pseudomonadati</taxon>
        <taxon>Pseudomonadota</taxon>
        <taxon>Alphaproteobacteria</taxon>
        <taxon>Rhodobacterales</taxon>
        <taxon>Roseobacteraceae</taxon>
        <taxon>Rubellimicrobium</taxon>
    </lineage>
</organism>
<dbReference type="Proteomes" id="UP000305709">
    <property type="component" value="Unassembled WGS sequence"/>
</dbReference>
<protein>
    <submittedName>
        <fullName evidence="2">Helix-turn-helix domain-containing protein</fullName>
    </submittedName>
</protein>
<name>A0A5C4N9F5_9RHOB</name>
<evidence type="ECO:0000259" key="1">
    <source>
        <dbReference type="PROSITE" id="PS50943"/>
    </source>
</evidence>
<dbReference type="GO" id="GO:0003677">
    <property type="term" value="F:DNA binding"/>
    <property type="evidence" value="ECO:0007669"/>
    <property type="project" value="InterPro"/>
</dbReference>
<dbReference type="SUPFAM" id="SSF47413">
    <property type="entry name" value="lambda repressor-like DNA-binding domains"/>
    <property type="match status" value="1"/>
</dbReference>
<dbReference type="Gene3D" id="1.10.260.40">
    <property type="entry name" value="lambda repressor-like DNA-binding domains"/>
    <property type="match status" value="1"/>
</dbReference>
<dbReference type="AlphaFoldDB" id="A0A5C4N9F5"/>
<proteinExistence type="predicted"/>
<evidence type="ECO:0000313" key="2">
    <source>
        <dbReference type="EMBL" id="TNC71471.1"/>
    </source>
</evidence>